<name>A0A832T7S4_9CREN</name>
<dbReference type="GeneID" id="1459629"/>
<protein>
    <submittedName>
        <fullName evidence="1">Uncharacterized protein</fullName>
    </submittedName>
</protein>
<reference evidence="1" key="1">
    <citation type="journal article" date="2020" name="bioRxiv">
        <title>A rank-normalized archaeal taxonomy based on genome phylogeny resolves widespread incomplete and uneven classifications.</title>
        <authorList>
            <person name="Rinke C."/>
            <person name="Chuvochina M."/>
            <person name="Mussig A.J."/>
            <person name="Chaumeil P.-A."/>
            <person name="Waite D.W."/>
            <person name="Whitman W.B."/>
            <person name="Parks D.H."/>
            <person name="Hugenholtz P."/>
        </authorList>
    </citation>
    <scope>NUCLEOTIDE SEQUENCE</scope>
    <source>
        <strain evidence="1">UBA8838</strain>
    </source>
</reference>
<comment type="caution">
    <text evidence="1">The sequence shown here is derived from an EMBL/GenBank/DDBJ whole genome shotgun (WGS) entry which is preliminary data.</text>
</comment>
<proteinExistence type="predicted"/>
<dbReference type="EMBL" id="DUJO01000019">
    <property type="protein sequence ID" value="HII73515.1"/>
    <property type="molecule type" value="Genomic_DNA"/>
</dbReference>
<dbReference type="AlphaFoldDB" id="A0A832T7S4"/>
<evidence type="ECO:0000313" key="2">
    <source>
        <dbReference type="Proteomes" id="UP000646844"/>
    </source>
</evidence>
<dbReference type="Proteomes" id="UP000646844">
    <property type="component" value="Unassembled WGS sequence"/>
</dbReference>
<sequence>MVYECCGEKFEKEKEFKKHIRSRYWHRINYSTSTKVLLNRDEVFNIVKNPKLIFGISNLIIPIDQKRAILYLPFKRIKTGTILKRAIIGNLEGPKLDFDMLEYKFNSDKLVYEISFRLKRLTEDQTEVYILSSMAVNIGILGRIMPSEVIKALQSIVTPEILAENLVSNIKSL</sequence>
<organism evidence="1 2">
    <name type="scientific">Sulfurisphaera tokodaii</name>
    <dbReference type="NCBI Taxonomy" id="111955"/>
    <lineage>
        <taxon>Archaea</taxon>
        <taxon>Thermoproteota</taxon>
        <taxon>Thermoprotei</taxon>
        <taxon>Sulfolobales</taxon>
        <taxon>Sulfolobaceae</taxon>
        <taxon>Sulfurisphaera</taxon>
    </lineage>
</organism>
<evidence type="ECO:0000313" key="1">
    <source>
        <dbReference type="EMBL" id="HII73515.1"/>
    </source>
</evidence>
<dbReference type="RefSeq" id="WP_010979643.1">
    <property type="nucleotide sequence ID" value="NZ_BAABQO010000006.1"/>
</dbReference>
<dbReference type="OMA" id="NWHRINH"/>
<gene>
    <name evidence="1" type="ORF">HA332_03845</name>
</gene>
<accession>A0A832T7S4</accession>